<keyword evidence="2" id="KW-1185">Reference proteome</keyword>
<accession>A0A0N8VLE5</accession>
<gene>
    <name evidence="1" type="ORF">AOG55_04490</name>
</gene>
<comment type="caution">
    <text evidence="1">The sequence shown here is derived from an EMBL/GenBank/DDBJ whole genome shotgun (WGS) entry which is preliminary data.</text>
</comment>
<evidence type="ECO:0000313" key="1">
    <source>
        <dbReference type="EMBL" id="KQB36300.1"/>
    </source>
</evidence>
<dbReference type="SUPFAM" id="SSF51735">
    <property type="entry name" value="NAD(P)-binding Rossmann-fold domains"/>
    <property type="match status" value="1"/>
</dbReference>
<dbReference type="InterPro" id="IPR036291">
    <property type="entry name" value="NAD(P)-bd_dom_sf"/>
</dbReference>
<protein>
    <recommendedName>
        <fullName evidence="3">NAD-dependent epimerase/dehydratase domain-containing protein</fullName>
    </recommendedName>
</protein>
<evidence type="ECO:0008006" key="3">
    <source>
        <dbReference type="Google" id="ProtNLM"/>
    </source>
</evidence>
<dbReference type="InParanoid" id="A0A0N8VLE5"/>
<name>A0A0N8VLE5_9ARCH</name>
<sequence>MPVKEDMVTDAYPNLYAVTKYTNEITARSFSLLRHLDSVYLKYFNTYGLGENSKGVMFG</sequence>
<evidence type="ECO:0000313" key="2">
    <source>
        <dbReference type="Proteomes" id="UP000050301"/>
    </source>
</evidence>
<reference evidence="1 2" key="1">
    <citation type="submission" date="2015-09" db="EMBL/GenBank/DDBJ databases">
        <title>Heavy metals and arsenic resistance mechanisms in polyextremophilic archaea of the family Ferroplasmaceae.</title>
        <authorList>
            <person name="Bulaev A.G."/>
            <person name="Kanygina A.V."/>
        </authorList>
    </citation>
    <scope>NUCLEOTIDE SEQUENCE [LARGE SCALE GENOMIC DNA]</scope>
    <source>
        <strain evidence="1 2">BH2</strain>
    </source>
</reference>
<organism evidence="1 2">
    <name type="scientific">Acidiplasma cupricumulans</name>
    <dbReference type="NCBI Taxonomy" id="312540"/>
    <lineage>
        <taxon>Archaea</taxon>
        <taxon>Methanobacteriati</taxon>
        <taxon>Thermoplasmatota</taxon>
        <taxon>Thermoplasmata</taxon>
        <taxon>Thermoplasmatales</taxon>
        <taxon>Ferroplasmaceae</taxon>
        <taxon>Acidiplasma</taxon>
    </lineage>
</organism>
<dbReference type="Proteomes" id="UP000050301">
    <property type="component" value="Unassembled WGS sequence"/>
</dbReference>
<dbReference type="EMBL" id="LKBH01000041">
    <property type="protein sequence ID" value="KQB36300.1"/>
    <property type="molecule type" value="Genomic_DNA"/>
</dbReference>
<dbReference type="RefSeq" id="WP_054964248.1">
    <property type="nucleotide sequence ID" value="NZ_LKBH01000041.1"/>
</dbReference>
<proteinExistence type="predicted"/>
<dbReference type="Gene3D" id="3.40.50.720">
    <property type="entry name" value="NAD(P)-binding Rossmann-like Domain"/>
    <property type="match status" value="1"/>
</dbReference>
<dbReference type="AlphaFoldDB" id="A0A0N8VLE5"/>